<dbReference type="RefSeq" id="WP_284256698.1">
    <property type="nucleotide sequence ID" value="NZ_BSOS01000009.1"/>
</dbReference>
<protein>
    <submittedName>
        <fullName evidence="4">Transcriptional regulator, TetR family protein</fullName>
    </submittedName>
</protein>
<sequence>MDSPPAPQKRKGGPRRDLMERELLDCAAELFAEKGFSGTSLQDIANAAGVGRTTLYHYFGSKDDFLTALVEDVTVAASSELRKLTHEPGASFQAQLLKAAETLVTRQLARAVRFKVLDREENHLPAPLFERHQAGKREVLAKISGLIKSGIRAGEFRPVDANIAALSFIGMCNWTAWWFNPAANKSAAEVAAIVAGLGVASLLNQNAPSGSATPHEIVTGIRSELDRLDQLLTGTGSRN</sequence>
<dbReference type="Pfam" id="PF17932">
    <property type="entry name" value="TetR_C_24"/>
    <property type="match status" value="1"/>
</dbReference>
<dbReference type="InterPro" id="IPR036271">
    <property type="entry name" value="Tet_transcr_reg_TetR-rel_C_sf"/>
</dbReference>
<name>A0ABQ6A426_9PROT</name>
<dbReference type="PROSITE" id="PS01081">
    <property type="entry name" value="HTH_TETR_1"/>
    <property type="match status" value="1"/>
</dbReference>
<dbReference type="Pfam" id="PF00440">
    <property type="entry name" value="TetR_N"/>
    <property type="match status" value="1"/>
</dbReference>
<accession>A0ABQ6A426</accession>
<dbReference type="InterPro" id="IPR001647">
    <property type="entry name" value="HTH_TetR"/>
</dbReference>
<dbReference type="Proteomes" id="UP001156641">
    <property type="component" value="Unassembled WGS sequence"/>
</dbReference>
<evidence type="ECO:0000256" key="1">
    <source>
        <dbReference type="ARBA" id="ARBA00023125"/>
    </source>
</evidence>
<evidence type="ECO:0000259" key="3">
    <source>
        <dbReference type="PROSITE" id="PS50977"/>
    </source>
</evidence>
<dbReference type="InterPro" id="IPR041490">
    <property type="entry name" value="KstR2_TetR_C"/>
</dbReference>
<proteinExistence type="predicted"/>
<reference evidence="5" key="1">
    <citation type="journal article" date="2019" name="Int. J. Syst. Evol. Microbiol.">
        <title>The Global Catalogue of Microorganisms (GCM) 10K type strain sequencing project: providing services to taxonomists for standard genome sequencing and annotation.</title>
        <authorList>
            <consortium name="The Broad Institute Genomics Platform"/>
            <consortium name="The Broad Institute Genome Sequencing Center for Infectious Disease"/>
            <person name="Wu L."/>
            <person name="Ma J."/>
        </authorList>
    </citation>
    <scope>NUCLEOTIDE SEQUENCE [LARGE SCALE GENOMIC DNA]</scope>
    <source>
        <strain evidence="5">NBRC 112502</strain>
    </source>
</reference>
<evidence type="ECO:0000256" key="2">
    <source>
        <dbReference type="PROSITE-ProRule" id="PRU00335"/>
    </source>
</evidence>
<gene>
    <name evidence="4" type="ORF">GCM10010909_07810</name>
</gene>
<feature type="DNA-binding region" description="H-T-H motif" evidence="2">
    <location>
        <begin position="40"/>
        <end position="59"/>
    </location>
</feature>
<dbReference type="SUPFAM" id="SSF46689">
    <property type="entry name" value="Homeodomain-like"/>
    <property type="match status" value="1"/>
</dbReference>
<feature type="domain" description="HTH tetR-type" evidence="3">
    <location>
        <begin position="17"/>
        <end position="77"/>
    </location>
</feature>
<comment type="caution">
    <text evidence="4">The sequence shown here is derived from an EMBL/GenBank/DDBJ whole genome shotgun (WGS) entry which is preliminary data.</text>
</comment>
<keyword evidence="5" id="KW-1185">Reference proteome</keyword>
<dbReference type="InterPro" id="IPR050109">
    <property type="entry name" value="HTH-type_TetR-like_transc_reg"/>
</dbReference>
<dbReference type="InterPro" id="IPR009057">
    <property type="entry name" value="Homeodomain-like_sf"/>
</dbReference>
<dbReference type="PRINTS" id="PR00455">
    <property type="entry name" value="HTHTETR"/>
</dbReference>
<keyword evidence="1 2" id="KW-0238">DNA-binding</keyword>
<dbReference type="PROSITE" id="PS50977">
    <property type="entry name" value="HTH_TETR_2"/>
    <property type="match status" value="1"/>
</dbReference>
<dbReference type="PANTHER" id="PTHR30055:SF146">
    <property type="entry name" value="HTH-TYPE TRANSCRIPTIONAL DUAL REGULATOR CECR"/>
    <property type="match status" value="1"/>
</dbReference>
<dbReference type="SUPFAM" id="SSF48498">
    <property type="entry name" value="Tetracyclin repressor-like, C-terminal domain"/>
    <property type="match status" value="1"/>
</dbReference>
<dbReference type="EMBL" id="BSOS01000009">
    <property type="protein sequence ID" value="GLR66103.1"/>
    <property type="molecule type" value="Genomic_DNA"/>
</dbReference>
<evidence type="ECO:0000313" key="5">
    <source>
        <dbReference type="Proteomes" id="UP001156641"/>
    </source>
</evidence>
<evidence type="ECO:0000313" key="4">
    <source>
        <dbReference type="EMBL" id="GLR66103.1"/>
    </source>
</evidence>
<dbReference type="InterPro" id="IPR023772">
    <property type="entry name" value="DNA-bd_HTH_TetR-type_CS"/>
</dbReference>
<organism evidence="4 5">
    <name type="scientific">Acidocella aquatica</name>
    <dbReference type="NCBI Taxonomy" id="1922313"/>
    <lineage>
        <taxon>Bacteria</taxon>
        <taxon>Pseudomonadati</taxon>
        <taxon>Pseudomonadota</taxon>
        <taxon>Alphaproteobacteria</taxon>
        <taxon>Acetobacterales</taxon>
        <taxon>Acidocellaceae</taxon>
        <taxon>Acidocella</taxon>
    </lineage>
</organism>
<dbReference type="Gene3D" id="1.10.357.10">
    <property type="entry name" value="Tetracycline Repressor, domain 2"/>
    <property type="match status" value="1"/>
</dbReference>
<dbReference type="PANTHER" id="PTHR30055">
    <property type="entry name" value="HTH-TYPE TRANSCRIPTIONAL REGULATOR RUTR"/>
    <property type="match status" value="1"/>
</dbReference>